<gene>
    <name evidence="13" type="ORF">R1flu_003330</name>
</gene>
<dbReference type="PANTHER" id="PTHR45631">
    <property type="entry name" value="OS07G0107800 PROTEIN-RELATED"/>
    <property type="match status" value="1"/>
</dbReference>
<dbReference type="SUPFAM" id="SSF56112">
    <property type="entry name" value="Protein kinase-like (PK-like)"/>
    <property type="match status" value="1"/>
</dbReference>
<dbReference type="Proteomes" id="UP001605036">
    <property type="component" value="Unassembled WGS sequence"/>
</dbReference>
<evidence type="ECO:0000256" key="10">
    <source>
        <dbReference type="PROSITE-ProRule" id="PRU10141"/>
    </source>
</evidence>
<evidence type="ECO:0000259" key="12">
    <source>
        <dbReference type="PROSITE" id="PS50011"/>
    </source>
</evidence>
<reference evidence="13 14" key="1">
    <citation type="submission" date="2024-09" db="EMBL/GenBank/DDBJ databases">
        <title>Chromosome-scale assembly of Riccia fluitans.</title>
        <authorList>
            <person name="Paukszto L."/>
            <person name="Sawicki J."/>
            <person name="Karawczyk K."/>
            <person name="Piernik-Szablinska J."/>
            <person name="Szczecinska M."/>
            <person name="Mazdziarz M."/>
        </authorList>
    </citation>
    <scope>NUCLEOTIDE SEQUENCE [LARGE SCALE GENOMIC DNA]</scope>
    <source>
        <strain evidence="13">Rf_01</strain>
        <tissue evidence="13">Aerial parts of the thallus</tissue>
    </source>
</reference>
<dbReference type="GO" id="GO:0016020">
    <property type="term" value="C:membrane"/>
    <property type="evidence" value="ECO:0007669"/>
    <property type="project" value="UniProtKB-SubCell"/>
</dbReference>
<evidence type="ECO:0000256" key="6">
    <source>
        <dbReference type="ARBA" id="ARBA00022989"/>
    </source>
</evidence>
<dbReference type="InterPro" id="IPR032675">
    <property type="entry name" value="LRR_dom_sf"/>
</dbReference>
<dbReference type="Pfam" id="PF00069">
    <property type="entry name" value="Pkinase"/>
    <property type="match status" value="1"/>
</dbReference>
<dbReference type="InterPro" id="IPR024788">
    <property type="entry name" value="Malectin-like_Carb-bd_dom"/>
</dbReference>
<dbReference type="InterPro" id="IPR017441">
    <property type="entry name" value="Protein_kinase_ATP_BS"/>
</dbReference>
<keyword evidence="4 11" id="KW-0812">Transmembrane</keyword>
<evidence type="ECO:0000256" key="8">
    <source>
        <dbReference type="ARBA" id="ARBA00047899"/>
    </source>
</evidence>
<keyword evidence="10" id="KW-0067">ATP-binding</keyword>
<comment type="caution">
    <text evidence="13">The sequence shown here is derived from an EMBL/GenBank/DDBJ whole genome shotgun (WGS) entry which is preliminary data.</text>
</comment>
<proteinExistence type="predicted"/>
<comment type="catalytic activity">
    <reaction evidence="9">
        <text>L-seryl-[protein] + ATP = O-phospho-L-seryl-[protein] + ADP + H(+)</text>
        <dbReference type="Rhea" id="RHEA:17989"/>
        <dbReference type="Rhea" id="RHEA-COMP:9863"/>
        <dbReference type="Rhea" id="RHEA-COMP:11604"/>
        <dbReference type="ChEBI" id="CHEBI:15378"/>
        <dbReference type="ChEBI" id="CHEBI:29999"/>
        <dbReference type="ChEBI" id="CHEBI:30616"/>
        <dbReference type="ChEBI" id="CHEBI:83421"/>
        <dbReference type="ChEBI" id="CHEBI:456216"/>
        <dbReference type="EC" id="2.7.11.1"/>
    </reaction>
</comment>
<comment type="catalytic activity">
    <reaction evidence="8">
        <text>L-threonyl-[protein] + ATP = O-phospho-L-threonyl-[protein] + ADP + H(+)</text>
        <dbReference type="Rhea" id="RHEA:46608"/>
        <dbReference type="Rhea" id="RHEA-COMP:11060"/>
        <dbReference type="Rhea" id="RHEA-COMP:11605"/>
        <dbReference type="ChEBI" id="CHEBI:15378"/>
        <dbReference type="ChEBI" id="CHEBI:30013"/>
        <dbReference type="ChEBI" id="CHEBI:30616"/>
        <dbReference type="ChEBI" id="CHEBI:61977"/>
        <dbReference type="ChEBI" id="CHEBI:456216"/>
        <dbReference type="EC" id="2.7.11.1"/>
    </reaction>
</comment>
<dbReference type="InterPro" id="IPR000719">
    <property type="entry name" value="Prot_kinase_dom"/>
</dbReference>
<dbReference type="EC" id="2.7.11.1" evidence="2"/>
<dbReference type="Gene3D" id="1.10.510.10">
    <property type="entry name" value="Transferase(Phosphotransferase) domain 1"/>
    <property type="match status" value="1"/>
</dbReference>
<dbReference type="GO" id="GO:0005524">
    <property type="term" value="F:ATP binding"/>
    <property type="evidence" value="ECO:0007669"/>
    <property type="project" value="UniProtKB-UniRule"/>
</dbReference>
<dbReference type="Pfam" id="PF00560">
    <property type="entry name" value="LRR_1"/>
    <property type="match status" value="3"/>
</dbReference>
<keyword evidence="14" id="KW-1185">Reference proteome</keyword>
<evidence type="ECO:0000313" key="14">
    <source>
        <dbReference type="Proteomes" id="UP001605036"/>
    </source>
</evidence>
<dbReference type="Pfam" id="PF07714">
    <property type="entry name" value="PK_Tyr_Ser-Thr"/>
    <property type="match status" value="1"/>
</dbReference>
<dbReference type="PROSITE" id="PS50011">
    <property type="entry name" value="PROTEIN_KINASE_DOM"/>
    <property type="match status" value="1"/>
</dbReference>
<evidence type="ECO:0000256" key="9">
    <source>
        <dbReference type="ARBA" id="ARBA00048679"/>
    </source>
</evidence>
<dbReference type="InterPro" id="IPR001245">
    <property type="entry name" value="Ser-Thr/Tyr_kinase_cat_dom"/>
</dbReference>
<accession>A0ABD1Y8V2</accession>
<dbReference type="Gene3D" id="3.80.10.10">
    <property type="entry name" value="Ribonuclease Inhibitor"/>
    <property type="match status" value="2"/>
</dbReference>
<name>A0ABD1Y8V2_9MARC</name>
<dbReference type="PANTHER" id="PTHR45631:SF68">
    <property type="entry name" value="REPEAT FAMILY PROTEIN, PUTATIVE, EXPRESSED-RELATED"/>
    <property type="match status" value="1"/>
</dbReference>
<evidence type="ECO:0000256" key="11">
    <source>
        <dbReference type="SAM" id="Phobius"/>
    </source>
</evidence>
<dbReference type="InterPro" id="IPR001611">
    <property type="entry name" value="Leu-rich_rpt"/>
</dbReference>
<keyword evidence="3" id="KW-0433">Leucine-rich repeat</keyword>
<keyword evidence="6 11" id="KW-1133">Transmembrane helix</keyword>
<dbReference type="PROSITE" id="PS00107">
    <property type="entry name" value="PROTEIN_KINASE_ATP"/>
    <property type="match status" value="1"/>
</dbReference>
<feature type="binding site" evidence="10">
    <location>
        <position position="545"/>
    </location>
    <ligand>
        <name>ATP</name>
        <dbReference type="ChEBI" id="CHEBI:30616"/>
    </ligand>
</feature>
<comment type="subcellular location">
    <subcellularLocation>
        <location evidence="1">Membrane</location>
        <topology evidence="1">Single-pass membrane protein</topology>
    </subcellularLocation>
</comment>
<sequence length="831" mass="92273">MCTRYPFDPHDRLWTAATAKDTTNPSQFEPRNTSFIDYGSTDFNWDWPAEVERTAWEGLNLSSNISVKLNIGAARSLRPIPTFYVCIGAYDVNPGTEKDVRIENIYLEDEGARTMWTPGPVQVGFVLGEDVWNTKQLFSSDSPVFWVTPDPTSTRPAMINALEILGEFEAQTRRTAQVDALTVKNFSSSFQNNLHFVDTVGDPCLPVPWNWLICSIEIPPRVTQTNLTSAGIMGTIPVDFGSLDRLTVLDLSNNSFSGSLPQSLVKGKTLRELNLADNYLAGNLSLFAENPDSSALANLEILSLRNNSFSGDLLAVFKAFGPRSPVSRIDLSHNSFSGSIPEDVRQLTSLEALNLSHDYLTGPLPTGLFTLPGLATLSAVNNSLTELNLSAWSKVVSNSSFDTYQQKVSLIGNRVQNVIIPPAELIIINRWSRPGRSVSTPSPRDTRRNEAAEKALIISLVISGLSVLLMACILVAFLGRMLRRTKQLRRIQTALAKEDVRPPIFDYDELKAATKDFSQHNELGKGAFGAVYNAELPDKKFVAVKLLITAEQDPDISDFLQEMVIITGIKHRHLLQLKGCCVRDRKRILVYEYAENRSLAQALWGNQKSCVLTWEQRDIKAQNILLDKAWNAKIADFGLARTVNEVSSQRVTTVGGTLGYIAPEYATQGLLTEKLDVYSYGILLLEIVCGRRCISTSAPKHEVYLRDWAFTMYKEGRLAQIAETCISETVPAKEIESVLQTALSCLQVEHERRPSMSDVVKMLSNCASDVAADIVGELKDQQVVQHSPQRTPPMTTYGEKIREHVQRSLLKSASCSSDQYQNIKPSVSNAR</sequence>
<dbReference type="AlphaFoldDB" id="A0ABD1Y8V2"/>
<evidence type="ECO:0000256" key="7">
    <source>
        <dbReference type="ARBA" id="ARBA00023136"/>
    </source>
</evidence>
<feature type="domain" description="Protein kinase" evidence="12">
    <location>
        <begin position="517"/>
        <end position="765"/>
    </location>
</feature>
<dbReference type="Pfam" id="PF12819">
    <property type="entry name" value="Malectin_like"/>
    <property type="match status" value="1"/>
</dbReference>
<evidence type="ECO:0000256" key="5">
    <source>
        <dbReference type="ARBA" id="ARBA00022737"/>
    </source>
</evidence>
<evidence type="ECO:0000313" key="13">
    <source>
        <dbReference type="EMBL" id="KAL2623125.1"/>
    </source>
</evidence>
<evidence type="ECO:0000256" key="4">
    <source>
        <dbReference type="ARBA" id="ARBA00022692"/>
    </source>
</evidence>
<evidence type="ECO:0000256" key="1">
    <source>
        <dbReference type="ARBA" id="ARBA00004167"/>
    </source>
</evidence>
<keyword evidence="10" id="KW-0547">Nucleotide-binding</keyword>
<dbReference type="EMBL" id="JBHFFA010000006">
    <property type="protein sequence ID" value="KAL2623125.1"/>
    <property type="molecule type" value="Genomic_DNA"/>
</dbReference>
<evidence type="ECO:0000256" key="3">
    <source>
        <dbReference type="ARBA" id="ARBA00022614"/>
    </source>
</evidence>
<protein>
    <recommendedName>
        <fullName evidence="2">non-specific serine/threonine protein kinase</fullName>
        <ecNumber evidence="2">2.7.11.1</ecNumber>
    </recommendedName>
</protein>
<dbReference type="InterPro" id="IPR011009">
    <property type="entry name" value="Kinase-like_dom_sf"/>
</dbReference>
<dbReference type="Gene3D" id="3.30.200.20">
    <property type="entry name" value="Phosphorylase Kinase, domain 1"/>
    <property type="match status" value="1"/>
</dbReference>
<organism evidence="13 14">
    <name type="scientific">Riccia fluitans</name>
    <dbReference type="NCBI Taxonomy" id="41844"/>
    <lineage>
        <taxon>Eukaryota</taxon>
        <taxon>Viridiplantae</taxon>
        <taxon>Streptophyta</taxon>
        <taxon>Embryophyta</taxon>
        <taxon>Marchantiophyta</taxon>
        <taxon>Marchantiopsida</taxon>
        <taxon>Marchantiidae</taxon>
        <taxon>Marchantiales</taxon>
        <taxon>Ricciaceae</taxon>
        <taxon>Riccia</taxon>
    </lineage>
</organism>
<keyword evidence="5" id="KW-0677">Repeat</keyword>
<keyword evidence="7 11" id="KW-0472">Membrane</keyword>
<dbReference type="SUPFAM" id="SSF52058">
    <property type="entry name" value="L domain-like"/>
    <property type="match status" value="1"/>
</dbReference>
<feature type="transmembrane region" description="Helical" evidence="11">
    <location>
        <begin position="456"/>
        <end position="479"/>
    </location>
</feature>
<evidence type="ECO:0000256" key="2">
    <source>
        <dbReference type="ARBA" id="ARBA00012513"/>
    </source>
</evidence>
<dbReference type="SMART" id="SM00220">
    <property type="entry name" value="S_TKc"/>
    <property type="match status" value="1"/>
</dbReference>